<accession>A0A085WXI5</accession>
<gene>
    <name evidence="1" type="ORF">DB31_0661</name>
</gene>
<protein>
    <submittedName>
        <fullName evidence="1">Uncharacterized protein</fullName>
    </submittedName>
</protein>
<evidence type="ECO:0000313" key="2">
    <source>
        <dbReference type="Proteomes" id="UP000028725"/>
    </source>
</evidence>
<evidence type="ECO:0000313" key="1">
    <source>
        <dbReference type="EMBL" id="KFE72398.1"/>
    </source>
</evidence>
<sequence length="495" mass="53944">MTRRVGLTATRGRSFPVTTRADRLVSMPRLPSLAILVLLSSVLLGGSCSEPKAVPLEELQKDIAPPFDYSLYCDEDGTLLGDRSAVLLVYRASHLERVYGDALAGNPRAQALFGQLETAVSRTGMEMAKQSLGIACGSLPACVVQWHKLDEFLPSRGEGGLRLRQVMADSFSRAAMLQHVSNTTVSAVLDVLLVGTVLKRGAVGAAGTEAAVAEARALAAETSVAPVEAGRLAVAGLEVRLAAEELPALEARIVEEEALATAARHPPRLEALTRYRPSASQPPPGVQADHPRWTSYVAYWHRCYEELAGTRPLPPRALEAKPPLAWDSYSALLDRFQRSLEFQRSVTRKLQQPGSSKGSTVWLPDMKQPLITDNTGLQLESRAHPVYVDQLAVDQATLGPGLRPSVHTFSNKQRNFSTLSVDEALRQYRADLQEVQAKYSGVVEVRRPGHPLFQQKVEISQAHIVYDGKLVPPPIRTGLSQYARSRGAALHFHDP</sequence>
<proteinExistence type="predicted"/>
<comment type="caution">
    <text evidence="1">The sequence shown here is derived from an EMBL/GenBank/DDBJ whole genome shotgun (WGS) entry which is preliminary data.</text>
</comment>
<reference evidence="1" key="1">
    <citation type="submission" date="2014-04" db="EMBL/GenBank/DDBJ databases">
        <title>Genome assembly of Hyalangium minutum DSM 14724.</title>
        <authorList>
            <person name="Sharma G."/>
            <person name="Subramanian S."/>
        </authorList>
    </citation>
    <scope>NUCLEOTIDE SEQUENCE [LARGE SCALE GENOMIC DNA]</scope>
    <source>
        <strain evidence="1">DSM 14724</strain>
    </source>
</reference>
<dbReference type="EMBL" id="JMCB01000001">
    <property type="protein sequence ID" value="KFE72398.1"/>
    <property type="molecule type" value="Genomic_DNA"/>
</dbReference>
<name>A0A085WXI5_9BACT</name>
<organism evidence="1 2">
    <name type="scientific">Hyalangium minutum</name>
    <dbReference type="NCBI Taxonomy" id="394096"/>
    <lineage>
        <taxon>Bacteria</taxon>
        <taxon>Pseudomonadati</taxon>
        <taxon>Myxococcota</taxon>
        <taxon>Myxococcia</taxon>
        <taxon>Myxococcales</taxon>
        <taxon>Cystobacterineae</taxon>
        <taxon>Archangiaceae</taxon>
        <taxon>Hyalangium</taxon>
    </lineage>
</organism>
<keyword evidence="2" id="KW-1185">Reference proteome</keyword>
<dbReference type="Proteomes" id="UP000028725">
    <property type="component" value="Unassembled WGS sequence"/>
</dbReference>
<dbReference type="AlphaFoldDB" id="A0A085WXI5"/>
<dbReference type="PATRIC" id="fig|394096.3.peg.654"/>
<dbReference type="STRING" id="394096.DB31_0661"/>